<dbReference type="Proteomes" id="UP000472263">
    <property type="component" value="Chromosome 17"/>
</dbReference>
<evidence type="ECO:0000313" key="3">
    <source>
        <dbReference type="Ensembl" id="ENSMMDP00005021199.1"/>
    </source>
</evidence>
<dbReference type="AlphaFoldDB" id="A0A667YAQ5"/>
<name>A0A667YAQ5_9TELE</name>
<reference evidence="3" key="3">
    <citation type="submission" date="2025-09" db="UniProtKB">
        <authorList>
            <consortium name="Ensembl"/>
        </authorList>
    </citation>
    <scope>IDENTIFICATION</scope>
</reference>
<evidence type="ECO:0000256" key="1">
    <source>
        <dbReference type="SAM" id="MobiDB-lite"/>
    </source>
</evidence>
<accession>A0A667YAQ5</accession>
<organism evidence="3 4">
    <name type="scientific">Myripristis murdjan</name>
    <name type="common">pinecone soldierfish</name>
    <dbReference type="NCBI Taxonomy" id="586833"/>
    <lineage>
        <taxon>Eukaryota</taxon>
        <taxon>Metazoa</taxon>
        <taxon>Chordata</taxon>
        <taxon>Craniata</taxon>
        <taxon>Vertebrata</taxon>
        <taxon>Euteleostomi</taxon>
        <taxon>Actinopterygii</taxon>
        <taxon>Neopterygii</taxon>
        <taxon>Teleostei</taxon>
        <taxon>Neoteleostei</taxon>
        <taxon>Acanthomorphata</taxon>
        <taxon>Holocentriformes</taxon>
        <taxon>Holocentridae</taxon>
        <taxon>Myripristis</taxon>
    </lineage>
</organism>
<feature type="region of interest" description="Disordered" evidence="1">
    <location>
        <begin position="19"/>
        <end position="46"/>
    </location>
</feature>
<proteinExistence type="predicted"/>
<reference evidence="3" key="1">
    <citation type="submission" date="2019-06" db="EMBL/GenBank/DDBJ databases">
        <authorList>
            <consortium name="Wellcome Sanger Institute Data Sharing"/>
        </authorList>
    </citation>
    <scope>NUCLEOTIDE SEQUENCE [LARGE SCALE GENOMIC DNA]</scope>
</reference>
<keyword evidence="2" id="KW-0812">Transmembrane</keyword>
<feature type="compositionally biased region" description="Low complexity" evidence="1">
    <location>
        <begin position="24"/>
        <end position="44"/>
    </location>
</feature>
<keyword evidence="2" id="KW-0472">Membrane</keyword>
<keyword evidence="2" id="KW-1133">Transmembrane helix</keyword>
<dbReference type="Ensembl" id="ENSMMDT00005021684.1">
    <property type="protein sequence ID" value="ENSMMDP00005021199.1"/>
    <property type="gene ID" value="ENSMMDG00005010382.1"/>
</dbReference>
<keyword evidence="4" id="KW-1185">Reference proteome</keyword>
<reference evidence="3" key="2">
    <citation type="submission" date="2025-08" db="UniProtKB">
        <authorList>
            <consortium name="Ensembl"/>
        </authorList>
    </citation>
    <scope>IDENTIFICATION</scope>
</reference>
<protein>
    <submittedName>
        <fullName evidence="3">Uncharacterized protein</fullName>
    </submittedName>
</protein>
<sequence length="101" mass="11711">CCLIKTVEEWLHDSEHAFPKQNNSTVSSTTVSPLSVTSPASTTSNPRKSYDNAYFYILFVMFFYFFLGDLLLHSPFCKFSLNSTETADYNRVIHYFIRFTI</sequence>
<evidence type="ECO:0000313" key="4">
    <source>
        <dbReference type="Proteomes" id="UP000472263"/>
    </source>
</evidence>
<dbReference type="InParanoid" id="A0A667YAQ5"/>
<feature type="transmembrane region" description="Helical" evidence="2">
    <location>
        <begin position="53"/>
        <end position="72"/>
    </location>
</feature>
<evidence type="ECO:0000256" key="2">
    <source>
        <dbReference type="SAM" id="Phobius"/>
    </source>
</evidence>